<reference evidence="11" key="3">
    <citation type="submission" date="2025-08" db="UniProtKB">
        <authorList>
            <consortium name="Ensembl"/>
        </authorList>
    </citation>
    <scope>IDENTIFICATION</scope>
</reference>
<evidence type="ECO:0000256" key="6">
    <source>
        <dbReference type="ARBA" id="ARBA00023136"/>
    </source>
</evidence>
<protein>
    <recommendedName>
        <fullName evidence="10">EGF-like domain-containing protein</fullName>
    </recommendedName>
</protein>
<dbReference type="PANTHER" id="PTHR24037:SF11">
    <property type="entry name" value="MUCIN-2-LIKE"/>
    <property type="match status" value="1"/>
</dbReference>
<evidence type="ECO:0000256" key="4">
    <source>
        <dbReference type="ARBA" id="ARBA00022729"/>
    </source>
</evidence>
<dbReference type="EMBL" id="EAAA01000259">
    <property type="status" value="NOT_ANNOTATED_CDS"/>
    <property type="molecule type" value="Genomic_DNA"/>
</dbReference>
<dbReference type="Ensembl" id="ENSCINT00000031208.1">
    <property type="protein sequence ID" value="ENSCINP00000036500.1"/>
    <property type="gene ID" value="ENSCING00000021825.1"/>
</dbReference>
<proteinExistence type="predicted"/>
<dbReference type="InterPro" id="IPR000742">
    <property type="entry name" value="EGF"/>
</dbReference>
<accession>H2Y3L5</accession>
<dbReference type="PROSITE" id="PS01186">
    <property type="entry name" value="EGF_2"/>
    <property type="match status" value="1"/>
</dbReference>
<keyword evidence="4 9" id="KW-0732">Signal</keyword>
<comment type="subcellular location">
    <subcellularLocation>
        <location evidence="1">Cell membrane</location>
    </subcellularLocation>
</comment>
<keyword evidence="7" id="KW-1015">Disulfide bond</keyword>
<keyword evidence="5" id="KW-0677">Repeat</keyword>
<reference evidence="11" key="2">
    <citation type="journal article" date="2008" name="Genome Biol.">
        <title>Improved genome assembly and evidence-based global gene model set for the chordate Ciona intestinalis: new insight into intron and operon populations.</title>
        <authorList>
            <person name="Satou Y."/>
            <person name="Mineta K."/>
            <person name="Ogasawara M."/>
            <person name="Sasakura Y."/>
            <person name="Shoguchi E."/>
            <person name="Ueno K."/>
            <person name="Yamada L."/>
            <person name="Matsumoto J."/>
            <person name="Wasserscheid J."/>
            <person name="Dewar K."/>
            <person name="Wiley G.B."/>
            <person name="Macmil S.L."/>
            <person name="Roe B.A."/>
            <person name="Zeller R.W."/>
            <person name="Hastings K.E."/>
            <person name="Lemaire P."/>
            <person name="Lindquist E."/>
            <person name="Endo T."/>
            <person name="Hotta K."/>
            <person name="Inaba K."/>
        </authorList>
    </citation>
    <scope>NUCLEOTIDE SEQUENCE [LARGE SCALE GENOMIC DNA]</scope>
    <source>
        <strain evidence="11">wild type</strain>
    </source>
</reference>
<dbReference type="InParanoid" id="H2Y3L5"/>
<dbReference type="GO" id="GO:0005886">
    <property type="term" value="C:plasma membrane"/>
    <property type="evidence" value="ECO:0007669"/>
    <property type="project" value="UniProtKB-SubCell"/>
</dbReference>
<feature type="domain" description="EGF-like" evidence="10">
    <location>
        <begin position="59"/>
        <end position="72"/>
    </location>
</feature>
<evidence type="ECO:0000256" key="2">
    <source>
        <dbReference type="ARBA" id="ARBA00022475"/>
    </source>
</evidence>
<evidence type="ECO:0000313" key="12">
    <source>
        <dbReference type="Proteomes" id="UP000008144"/>
    </source>
</evidence>
<dbReference type="GO" id="GO:0005509">
    <property type="term" value="F:calcium ion binding"/>
    <property type="evidence" value="ECO:0007669"/>
    <property type="project" value="InterPro"/>
</dbReference>
<keyword evidence="2" id="KW-1003">Cell membrane</keyword>
<keyword evidence="8" id="KW-0325">Glycoprotein</keyword>
<evidence type="ECO:0000256" key="3">
    <source>
        <dbReference type="ARBA" id="ARBA00022536"/>
    </source>
</evidence>
<feature type="signal peptide" evidence="9">
    <location>
        <begin position="1"/>
        <end position="22"/>
    </location>
</feature>
<dbReference type="InterPro" id="IPR001881">
    <property type="entry name" value="EGF-like_Ca-bd_dom"/>
</dbReference>
<sequence>MNKKIKGTCILLLVNFICQTLAQSGVGSGDDANQCQQVPSVCKDPGSWCNQITDMTFECLCKPGFYNDSLSCEPALQFGGQLVYASSSFMRASAKQASISEVEDFLNPIYKNTNGYINVDNINVTAATFASYVLLYKPTSTESVETIQKAMQDGLDACSVGPDGCVVGSQPLNETATVEASGTYSVAVCDQYEGYCDTISTSCSTIEGSLNCKCNPGYVTMDGNSQYCKR</sequence>
<dbReference type="HOGENOM" id="CLU_1207137_0_0_1"/>
<dbReference type="Proteomes" id="UP000008144">
    <property type="component" value="Chromosome 1"/>
</dbReference>
<keyword evidence="12" id="KW-1185">Reference proteome</keyword>
<evidence type="ECO:0000256" key="8">
    <source>
        <dbReference type="ARBA" id="ARBA00023180"/>
    </source>
</evidence>
<name>H2Y3L5_CIOIN</name>
<dbReference type="PANTHER" id="PTHR24037">
    <property type="entry name" value="HEART DEVELOPMENT PROTEIN WITH EGF-LIKE DOMAINS 1"/>
    <property type="match status" value="1"/>
</dbReference>
<feature type="chain" id="PRO_5003577713" description="EGF-like domain-containing protein" evidence="9">
    <location>
        <begin position="23"/>
        <end position="230"/>
    </location>
</feature>
<keyword evidence="3" id="KW-0245">EGF-like domain</keyword>
<dbReference type="AlphaFoldDB" id="H2Y3L5"/>
<keyword evidence="6" id="KW-0472">Membrane</keyword>
<evidence type="ECO:0000256" key="5">
    <source>
        <dbReference type="ARBA" id="ARBA00022737"/>
    </source>
</evidence>
<evidence type="ECO:0000256" key="1">
    <source>
        <dbReference type="ARBA" id="ARBA00004236"/>
    </source>
</evidence>
<dbReference type="SMART" id="SM00179">
    <property type="entry name" value="EGF_CA"/>
    <property type="match status" value="1"/>
</dbReference>
<reference evidence="11" key="4">
    <citation type="submission" date="2025-09" db="UniProtKB">
        <authorList>
            <consortium name="Ensembl"/>
        </authorList>
    </citation>
    <scope>IDENTIFICATION</scope>
</reference>
<evidence type="ECO:0000256" key="9">
    <source>
        <dbReference type="SAM" id="SignalP"/>
    </source>
</evidence>
<evidence type="ECO:0000259" key="10">
    <source>
        <dbReference type="PROSITE" id="PS01186"/>
    </source>
</evidence>
<evidence type="ECO:0000256" key="7">
    <source>
        <dbReference type="ARBA" id="ARBA00023157"/>
    </source>
</evidence>
<evidence type="ECO:0000313" key="11">
    <source>
        <dbReference type="Ensembl" id="ENSCINP00000036500.1"/>
    </source>
</evidence>
<reference evidence="12" key="1">
    <citation type="journal article" date="2002" name="Science">
        <title>The draft genome of Ciona intestinalis: insights into chordate and vertebrate origins.</title>
        <authorList>
            <person name="Dehal P."/>
            <person name="Satou Y."/>
            <person name="Campbell R.K."/>
            <person name="Chapman J."/>
            <person name="Degnan B."/>
            <person name="De Tomaso A."/>
            <person name="Davidson B."/>
            <person name="Di Gregorio A."/>
            <person name="Gelpke M."/>
            <person name="Goodstein D.M."/>
            <person name="Harafuji N."/>
            <person name="Hastings K.E."/>
            <person name="Ho I."/>
            <person name="Hotta K."/>
            <person name="Huang W."/>
            <person name="Kawashima T."/>
            <person name="Lemaire P."/>
            <person name="Martinez D."/>
            <person name="Meinertzhagen I.A."/>
            <person name="Necula S."/>
            <person name="Nonaka M."/>
            <person name="Putnam N."/>
            <person name="Rash S."/>
            <person name="Saiga H."/>
            <person name="Satake M."/>
            <person name="Terry A."/>
            <person name="Yamada L."/>
            <person name="Wang H.G."/>
            <person name="Awazu S."/>
            <person name="Azumi K."/>
            <person name="Boore J."/>
            <person name="Branno M."/>
            <person name="Chin-Bow S."/>
            <person name="DeSantis R."/>
            <person name="Doyle S."/>
            <person name="Francino P."/>
            <person name="Keys D.N."/>
            <person name="Haga S."/>
            <person name="Hayashi H."/>
            <person name="Hino K."/>
            <person name="Imai K.S."/>
            <person name="Inaba K."/>
            <person name="Kano S."/>
            <person name="Kobayashi K."/>
            <person name="Kobayashi M."/>
            <person name="Lee B.I."/>
            <person name="Makabe K.W."/>
            <person name="Manohar C."/>
            <person name="Matassi G."/>
            <person name="Medina M."/>
            <person name="Mochizuki Y."/>
            <person name="Mount S."/>
            <person name="Morishita T."/>
            <person name="Miura S."/>
            <person name="Nakayama A."/>
            <person name="Nishizaka S."/>
            <person name="Nomoto H."/>
            <person name="Ohta F."/>
            <person name="Oishi K."/>
            <person name="Rigoutsos I."/>
            <person name="Sano M."/>
            <person name="Sasaki A."/>
            <person name="Sasakura Y."/>
            <person name="Shoguchi E."/>
            <person name="Shin-i T."/>
            <person name="Spagnuolo A."/>
            <person name="Stainier D."/>
            <person name="Suzuki M.M."/>
            <person name="Tassy O."/>
            <person name="Takatori N."/>
            <person name="Tokuoka M."/>
            <person name="Yagi K."/>
            <person name="Yoshizaki F."/>
            <person name="Wada S."/>
            <person name="Zhang C."/>
            <person name="Hyatt P.D."/>
            <person name="Larimer F."/>
            <person name="Detter C."/>
            <person name="Doggett N."/>
            <person name="Glavina T."/>
            <person name="Hawkins T."/>
            <person name="Richardson P."/>
            <person name="Lucas S."/>
            <person name="Kohara Y."/>
            <person name="Levine M."/>
            <person name="Satoh N."/>
            <person name="Rokhsar D.S."/>
        </authorList>
    </citation>
    <scope>NUCLEOTIDE SEQUENCE [LARGE SCALE GENOMIC DNA]</scope>
</reference>
<organism evidence="11 12">
    <name type="scientific">Ciona intestinalis</name>
    <name type="common">Transparent sea squirt</name>
    <name type="synonym">Ascidia intestinalis</name>
    <dbReference type="NCBI Taxonomy" id="7719"/>
    <lineage>
        <taxon>Eukaryota</taxon>
        <taxon>Metazoa</taxon>
        <taxon>Chordata</taxon>
        <taxon>Tunicata</taxon>
        <taxon>Ascidiacea</taxon>
        <taxon>Phlebobranchia</taxon>
        <taxon>Cionidae</taxon>
        <taxon>Ciona</taxon>
    </lineage>
</organism>